<gene>
    <name evidence="2" type="ORF">HK105_206242</name>
</gene>
<name>A0ABR4N442_9FUNG</name>
<feature type="compositionally biased region" description="Low complexity" evidence="1">
    <location>
        <begin position="35"/>
        <end position="45"/>
    </location>
</feature>
<evidence type="ECO:0000313" key="3">
    <source>
        <dbReference type="Proteomes" id="UP001527925"/>
    </source>
</evidence>
<dbReference type="EMBL" id="JADGIZ020000035">
    <property type="protein sequence ID" value="KAL2914295.1"/>
    <property type="molecule type" value="Genomic_DNA"/>
</dbReference>
<accession>A0ABR4N442</accession>
<evidence type="ECO:0000313" key="2">
    <source>
        <dbReference type="EMBL" id="KAL2914295.1"/>
    </source>
</evidence>
<feature type="compositionally biased region" description="Pro residues" evidence="1">
    <location>
        <begin position="77"/>
        <end position="90"/>
    </location>
</feature>
<reference evidence="2 3" key="1">
    <citation type="submission" date="2023-09" db="EMBL/GenBank/DDBJ databases">
        <title>Pangenome analysis of Batrachochytrium dendrobatidis and related Chytrids.</title>
        <authorList>
            <person name="Yacoub M.N."/>
            <person name="Stajich J.E."/>
            <person name="James T.Y."/>
        </authorList>
    </citation>
    <scope>NUCLEOTIDE SEQUENCE [LARGE SCALE GENOMIC DNA]</scope>
    <source>
        <strain evidence="2 3">JEL0888</strain>
    </source>
</reference>
<organism evidence="2 3">
    <name type="scientific">Polyrhizophydium stewartii</name>
    <dbReference type="NCBI Taxonomy" id="2732419"/>
    <lineage>
        <taxon>Eukaryota</taxon>
        <taxon>Fungi</taxon>
        <taxon>Fungi incertae sedis</taxon>
        <taxon>Chytridiomycota</taxon>
        <taxon>Chytridiomycota incertae sedis</taxon>
        <taxon>Chytridiomycetes</taxon>
        <taxon>Rhizophydiales</taxon>
        <taxon>Rhizophydiales incertae sedis</taxon>
        <taxon>Polyrhizophydium</taxon>
    </lineage>
</organism>
<comment type="caution">
    <text evidence="2">The sequence shown here is derived from an EMBL/GenBank/DDBJ whole genome shotgun (WGS) entry which is preliminary data.</text>
</comment>
<feature type="compositionally biased region" description="Low complexity" evidence="1">
    <location>
        <begin position="91"/>
        <end position="100"/>
    </location>
</feature>
<sequence>MSNILDGIGKATSTFFRVDNTLSQLHGGSQPTPPQQHYQQHYQQPMPSPQAYPPYTYAPYPPNSPIPGHAGHLTPHAPSPRSQPYPPQQPYPQQQQQQQQPYPPQHP</sequence>
<dbReference type="Proteomes" id="UP001527925">
    <property type="component" value="Unassembled WGS sequence"/>
</dbReference>
<protein>
    <submittedName>
        <fullName evidence="2">Uncharacterized protein</fullName>
    </submittedName>
</protein>
<evidence type="ECO:0000256" key="1">
    <source>
        <dbReference type="SAM" id="MobiDB-lite"/>
    </source>
</evidence>
<proteinExistence type="predicted"/>
<keyword evidence="3" id="KW-1185">Reference proteome</keyword>
<feature type="region of interest" description="Disordered" evidence="1">
    <location>
        <begin position="21"/>
        <end position="107"/>
    </location>
</feature>